<dbReference type="InterPro" id="IPR014721">
    <property type="entry name" value="Ribsml_uS5_D2-typ_fold_subgr"/>
</dbReference>
<keyword evidence="1" id="KW-0645">Protease</keyword>
<dbReference type="Gene3D" id="3.30.230.10">
    <property type="match status" value="1"/>
</dbReference>
<keyword evidence="1" id="KW-0720">Serine protease</keyword>
<dbReference type="EMBL" id="JANRHA010000001">
    <property type="protein sequence ID" value="MDG3013077.1"/>
    <property type="molecule type" value="Genomic_DNA"/>
</dbReference>
<dbReference type="GO" id="GO:0004252">
    <property type="term" value="F:serine-type endopeptidase activity"/>
    <property type="evidence" value="ECO:0007669"/>
    <property type="project" value="UniProtKB-UniRule"/>
</dbReference>
<feature type="active site" evidence="1">
    <location>
        <position position="243"/>
    </location>
</feature>
<dbReference type="InterPro" id="IPR020568">
    <property type="entry name" value="Ribosomal_Su5_D2-typ_SF"/>
</dbReference>
<dbReference type="InterPro" id="IPR001478">
    <property type="entry name" value="PDZ"/>
</dbReference>
<dbReference type="Proteomes" id="UP001152755">
    <property type="component" value="Unassembled WGS sequence"/>
</dbReference>
<dbReference type="GO" id="GO:0030163">
    <property type="term" value="P:protein catabolic process"/>
    <property type="evidence" value="ECO:0007669"/>
    <property type="project" value="InterPro"/>
</dbReference>
<reference evidence="4" key="1">
    <citation type="submission" date="2022-08" db="EMBL/GenBank/DDBJ databases">
        <title>Genome analysis of Corynebacteriales strain.</title>
        <authorList>
            <person name="Lee S.D."/>
        </authorList>
    </citation>
    <scope>NUCLEOTIDE SEQUENCE</scope>
    <source>
        <strain evidence="4">D3-21</strain>
    </source>
</reference>
<evidence type="ECO:0000256" key="1">
    <source>
        <dbReference type="PROSITE-ProRule" id="PRU01122"/>
    </source>
</evidence>
<dbReference type="SUPFAM" id="SSF54211">
    <property type="entry name" value="Ribosomal protein S5 domain 2-like"/>
    <property type="match status" value="1"/>
</dbReference>
<proteinExistence type="inferred from homology"/>
<dbReference type="Pfam" id="PF13180">
    <property type="entry name" value="PDZ_2"/>
    <property type="match status" value="1"/>
</dbReference>
<dbReference type="SUPFAM" id="SSF50156">
    <property type="entry name" value="PDZ domain-like"/>
    <property type="match status" value="1"/>
</dbReference>
<dbReference type="EC" id="3.4.21.53" evidence="1"/>
<feature type="domain" description="Lon proteolytic" evidence="3">
    <location>
        <begin position="238"/>
        <end position="336"/>
    </location>
</feature>
<dbReference type="Gene3D" id="2.30.42.10">
    <property type="match status" value="1"/>
</dbReference>
<keyword evidence="1" id="KW-0378">Hydrolase</keyword>
<comment type="caution">
    <text evidence="4">The sequence shown here is derived from an EMBL/GenBank/DDBJ whole genome shotgun (WGS) entry which is preliminary data.</text>
</comment>
<dbReference type="RefSeq" id="WP_332518909.1">
    <property type="nucleotide sequence ID" value="NZ_JANRHA010000001.1"/>
</dbReference>
<name>A0A9X4LYZ4_9ACTN</name>
<dbReference type="InterPro" id="IPR036034">
    <property type="entry name" value="PDZ_sf"/>
</dbReference>
<dbReference type="GO" id="GO:0006508">
    <property type="term" value="P:proteolysis"/>
    <property type="evidence" value="ECO:0007669"/>
    <property type="project" value="UniProtKB-KW"/>
</dbReference>
<evidence type="ECO:0000259" key="2">
    <source>
        <dbReference type="PROSITE" id="PS50106"/>
    </source>
</evidence>
<dbReference type="Pfam" id="PF05362">
    <property type="entry name" value="Lon_C"/>
    <property type="match status" value="1"/>
</dbReference>
<protein>
    <recommendedName>
        <fullName evidence="1">endopeptidase La</fullName>
        <ecNumber evidence="1">3.4.21.53</ecNumber>
    </recommendedName>
</protein>
<dbReference type="InterPro" id="IPR008269">
    <property type="entry name" value="Lon_proteolytic"/>
</dbReference>
<dbReference type="PROSITE" id="PS51786">
    <property type="entry name" value="LON_PROTEOLYTIC"/>
    <property type="match status" value="1"/>
</dbReference>
<evidence type="ECO:0000313" key="5">
    <source>
        <dbReference type="Proteomes" id="UP001152755"/>
    </source>
</evidence>
<evidence type="ECO:0000313" key="4">
    <source>
        <dbReference type="EMBL" id="MDG3013077.1"/>
    </source>
</evidence>
<comment type="similarity">
    <text evidence="1">Belongs to the peptidase S16 family.</text>
</comment>
<feature type="domain" description="PDZ" evidence="2">
    <location>
        <begin position="140"/>
        <end position="194"/>
    </location>
</feature>
<dbReference type="AlphaFoldDB" id="A0A9X4LYZ4"/>
<accession>A0A9X4LYZ4</accession>
<keyword evidence="5" id="KW-1185">Reference proteome</keyword>
<dbReference type="PROSITE" id="PS50106">
    <property type="entry name" value="PDZ"/>
    <property type="match status" value="1"/>
</dbReference>
<dbReference type="GO" id="GO:0005524">
    <property type="term" value="F:ATP binding"/>
    <property type="evidence" value="ECO:0007669"/>
    <property type="project" value="InterPro"/>
</dbReference>
<feature type="active site" evidence="1">
    <location>
        <position position="288"/>
    </location>
</feature>
<sequence length="345" mass="35654">MNRRIVTIVAALVPIVVLCVIGSTVRVPFVALGPGPTFNTLGNVDIDGKSTPVVDIQGTQLDPTAGHLNMTTVSVRDDLTVFEALGLWASGSQGLVPRDEVYAPGKSREQIDKQNTAEFQGSEADAESAALRYLKYPFVVTVGGVSQSGPAQGKLETGDELVQVDGAPVATSDQVQAVMKDTKPGQQIPVVYRRKGVEGATSITLAPGPDPKDSKGVMGIVLADRPQVPFTVDFNLANIGGPSAGLMFSLAVVDKLSPGELNAGKFVAGTGTIDPDGQVGPIGGIEYKMRAARDAGATVFLVPADNCSVAKQTAPQGLSLIKVDSLSSAIAGLGDYTTGKPVPQC</sequence>
<gene>
    <name evidence="4" type="ORF">NVS88_00695</name>
</gene>
<dbReference type="InterPro" id="IPR027065">
    <property type="entry name" value="Lon_Prtase"/>
</dbReference>
<organism evidence="4 5">
    <name type="scientific">Speluncibacter jeojiensis</name>
    <dbReference type="NCBI Taxonomy" id="2710754"/>
    <lineage>
        <taxon>Bacteria</taxon>
        <taxon>Bacillati</taxon>
        <taxon>Actinomycetota</taxon>
        <taxon>Actinomycetes</taxon>
        <taxon>Mycobacteriales</taxon>
        <taxon>Speluncibacteraceae</taxon>
        <taxon>Speluncibacter</taxon>
    </lineage>
</organism>
<dbReference type="PANTHER" id="PTHR10046">
    <property type="entry name" value="ATP DEPENDENT LON PROTEASE FAMILY MEMBER"/>
    <property type="match status" value="1"/>
</dbReference>
<comment type="catalytic activity">
    <reaction evidence="1">
        <text>Hydrolysis of proteins in presence of ATP.</text>
        <dbReference type="EC" id="3.4.21.53"/>
    </reaction>
</comment>
<dbReference type="GO" id="GO:0004176">
    <property type="term" value="F:ATP-dependent peptidase activity"/>
    <property type="evidence" value="ECO:0007669"/>
    <property type="project" value="UniProtKB-UniRule"/>
</dbReference>
<evidence type="ECO:0000259" key="3">
    <source>
        <dbReference type="PROSITE" id="PS51786"/>
    </source>
</evidence>